<protein>
    <recommendedName>
        <fullName evidence="4">Carboxypeptidase regulatory-like domain-containing protein</fullName>
    </recommendedName>
</protein>
<gene>
    <name evidence="2" type="ordered locus">Cwoe_3193</name>
</gene>
<evidence type="ECO:0000313" key="3">
    <source>
        <dbReference type="Proteomes" id="UP000008229"/>
    </source>
</evidence>
<reference evidence="2 3" key="1">
    <citation type="journal article" date="2010" name="Stand. Genomic Sci.">
        <title>Complete genome sequence of Conexibacter woesei type strain (ID131577).</title>
        <authorList>
            <person name="Pukall R."/>
            <person name="Lapidus A."/>
            <person name="Glavina Del Rio T."/>
            <person name="Copeland A."/>
            <person name="Tice H."/>
            <person name="Cheng J.-F."/>
            <person name="Lucas S."/>
            <person name="Chen F."/>
            <person name="Nolan M."/>
            <person name="Bruce D."/>
            <person name="Goodwin L."/>
            <person name="Pitluck S."/>
            <person name="Mavromatis K."/>
            <person name="Ivanova N."/>
            <person name="Ovchinnikova G."/>
            <person name="Pati A."/>
            <person name="Chen A."/>
            <person name="Palaniappan K."/>
            <person name="Land M."/>
            <person name="Hauser L."/>
            <person name="Chang Y.-J."/>
            <person name="Jeffries C.D."/>
            <person name="Chain P."/>
            <person name="Meincke L."/>
            <person name="Sims D."/>
            <person name="Brettin T."/>
            <person name="Detter J.C."/>
            <person name="Rohde M."/>
            <person name="Goeker M."/>
            <person name="Bristow J."/>
            <person name="Eisen J.A."/>
            <person name="Markowitz V."/>
            <person name="Kyrpides N.C."/>
            <person name="Klenk H.-P."/>
            <person name="Hugenholtz P."/>
        </authorList>
    </citation>
    <scope>NUCLEOTIDE SEQUENCE [LARGE SCALE GENOMIC DNA]</scope>
    <source>
        <strain evidence="3">DSM 14684 / CIP 108061 / JCM 11494 / NBRC 100937 / ID131577</strain>
    </source>
</reference>
<reference evidence="3" key="2">
    <citation type="submission" date="2010-01" db="EMBL/GenBank/DDBJ databases">
        <title>The complete genome of Conexibacter woesei DSM 14684.</title>
        <authorList>
            <consortium name="US DOE Joint Genome Institute (JGI-PGF)"/>
            <person name="Lucas S."/>
            <person name="Copeland A."/>
            <person name="Lapidus A."/>
            <person name="Glavina del Rio T."/>
            <person name="Dalin E."/>
            <person name="Tice H."/>
            <person name="Bruce D."/>
            <person name="Goodwin L."/>
            <person name="Pitluck S."/>
            <person name="Kyrpides N."/>
            <person name="Mavromatis K."/>
            <person name="Ivanova N."/>
            <person name="Mikhailova N."/>
            <person name="Chertkov O."/>
            <person name="Brettin T."/>
            <person name="Detter J.C."/>
            <person name="Han C."/>
            <person name="Larimer F."/>
            <person name="Land M."/>
            <person name="Hauser L."/>
            <person name="Markowitz V."/>
            <person name="Cheng J.-F."/>
            <person name="Hugenholtz P."/>
            <person name="Woyke T."/>
            <person name="Wu D."/>
            <person name="Pukall R."/>
            <person name="Steenblock K."/>
            <person name="Schneider S."/>
            <person name="Klenk H.-P."/>
            <person name="Eisen J.A."/>
        </authorList>
    </citation>
    <scope>NUCLEOTIDE SEQUENCE [LARGE SCALE GENOMIC DNA]</scope>
    <source>
        <strain evidence="3">DSM 14684 / CIP 108061 / JCM 11494 / NBRC 100937 / ID131577</strain>
    </source>
</reference>
<sequence precursor="true">MRWRIAVAALVAFVACMGATAIAAPAVRTPSLVVRPRAAAPGGTVVFFGRDFPPHVRLVLLAGPPSSEATPIGAAHTDREGRFRAPIKIARGVTPGRYVALACRHDCRVKASAMFRVLAPRE</sequence>
<feature type="signal peptide" evidence="1">
    <location>
        <begin position="1"/>
        <end position="23"/>
    </location>
</feature>
<evidence type="ECO:0000313" key="2">
    <source>
        <dbReference type="EMBL" id="ADB51612.1"/>
    </source>
</evidence>
<dbReference type="Proteomes" id="UP000008229">
    <property type="component" value="Chromosome"/>
</dbReference>
<dbReference type="KEGG" id="cwo:Cwoe_3193"/>
<evidence type="ECO:0000256" key="1">
    <source>
        <dbReference type="SAM" id="SignalP"/>
    </source>
</evidence>
<proteinExistence type="predicted"/>
<dbReference type="HOGENOM" id="CLU_2022790_0_0_11"/>
<keyword evidence="1" id="KW-0732">Signal</keyword>
<feature type="chain" id="PRO_5003043692" description="Carboxypeptidase regulatory-like domain-containing protein" evidence="1">
    <location>
        <begin position="24"/>
        <end position="122"/>
    </location>
</feature>
<organism evidence="2 3">
    <name type="scientific">Conexibacter woesei (strain DSM 14684 / CCUG 47730 / CIP 108061 / JCM 11494 / NBRC 100937 / ID131577)</name>
    <dbReference type="NCBI Taxonomy" id="469383"/>
    <lineage>
        <taxon>Bacteria</taxon>
        <taxon>Bacillati</taxon>
        <taxon>Actinomycetota</taxon>
        <taxon>Thermoleophilia</taxon>
        <taxon>Solirubrobacterales</taxon>
        <taxon>Conexibacteraceae</taxon>
        <taxon>Conexibacter</taxon>
    </lineage>
</organism>
<dbReference type="RefSeq" id="WP_012934663.1">
    <property type="nucleotide sequence ID" value="NC_013739.1"/>
</dbReference>
<dbReference type="EMBL" id="CP001854">
    <property type="protein sequence ID" value="ADB51612.1"/>
    <property type="molecule type" value="Genomic_DNA"/>
</dbReference>
<name>D3FDZ6_CONWI</name>
<keyword evidence="3" id="KW-1185">Reference proteome</keyword>
<accession>D3FDZ6</accession>
<evidence type="ECO:0008006" key="4">
    <source>
        <dbReference type="Google" id="ProtNLM"/>
    </source>
</evidence>
<dbReference type="PROSITE" id="PS51257">
    <property type="entry name" value="PROKAR_LIPOPROTEIN"/>
    <property type="match status" value="1"/>
</dbReference>
<dbReference type="AlphaFoldDB" id="D3FDZ6"/>